<evidence type="ECO:0000256" key="1">
    <source>
        <dbReference type="ARBA" id="ARBA00006616"/>
    </source>
</evidence>
<evidence type="ECO:0000313" key="6">
    <source>
        <dbReference type="Proteomes" id="UP000595437"/>
    </source>
</evidence>
<evidence type="ECO:0000313" key="5">
    <source>
        <dbReference type="EMBL" id="QQP36533.1"/>
    </source>
</evidence>
<comment type="function">
    <text evidence="2">Hydrolase that can specifically remove 'Lys-48'-linked conjugated ubiquitin from proteins. Has exodeubiquitinase activity and has a preference for long polyubiquitin chains. May play a regulatory role at the level of protein turnover.</text>
</comment>
<sequence>MSDEDRLNYEANTSDAINILPVLQKGLDVNVKFTGVRDFEYTKEILPFDLLNISLYHGWLVDPQSEESKVIGDLSYNALVEKVISQSAYLGKHFLEASASQLTYHGLCELTAALEEGEIGVFFRNNHFSTLTKAKGRLYLLVTDQGFLKEASVVWETLDSVDGDITFVDEGFKIVSHSPEQQSSQYPPTSSPGAQSNQQIEQ</sequence>
<keyword evidence="6" id="KW-1185">Reference proteome</keyword>
<comment type="similarity">
    <text evidence="1 2">Belongs to the MINDY deubiquitinase family. FAM63 subfamily.</text>
</comment>
<dbReference type="EMBL" id="CP045905">
    <property type="protein sequence ID" value="QQP36533.1"/>
    <property type="molecule type" value="Genomic_DNA"/>
</dbReference>
<feature type="domain" description="MINDY deubiquitinase" evidence="4">
    <location>
        <begin position="3"/>
        <end position="172"/>
    </location>
</feature>
<evidence type="ECO:0000256" key="3">
    <source>
        <dbReference type="SAM" id="MobiDB-lite"/>
    </source>
</evidence>
<dbReference type="GO" id="GO:1990380">
    <property type="term" value="F:K48-linked deubiquitinase activity"/>
    <property type="evidence" value="ECO:0007669"/>
    <property type="project" value="UniProtKB-UniRule"/>
</dbReference>
<dbReference type="InterPro" id="IPR033979">
    <property type="entry name" value="MINDY_domain"/>
</dbReference>
<dbReference type="GO" id="GO:0006508">
    <property type="term" value="P:proteolysis"/>
    <property type="evidence" value="ECO:0007669"/>
    <property type="project" value="UniProtKB-KW"/>
</dbReference>
<proteinExistence type="inferred from homology"/>
<gene>
    <name evidence="5" type="ORF">FKW44_021665</name>
</gene>
<dbReference type="GO" id="GO:0016807">
    <property type="term" value="F:cysteine-type carboxypeptidase activity"/>
    <property type="evidence" value="ECO:0007669"/>
    <property type="project" value="TreeGrafter"/>
</dbReference>
<keyword evidence="2" id="KW-0833">Ubl conjugation pathway</keyword>
<accession>A0A7T8JVG5</accession>
<dbReference type="EC" id="3.4.19.12" evidence="2"/>
<dbReference type="AlphaFoldDB" id="A0A7T8JVG5"/>
<dbReference type="PANTHER" id="PTHR18063">
    <property type="entry name" value="NF-E2 INDUCIBLE PROTEIN"/>
    <property type="match status" value="1"/>
</dbReference>
<dbReference type="InterPro" id="IPR007518">
    <property type="entry name" value="MINDY"/>
</dbReference>
<feature type="region of interest" description="Disordered" evidence="3">
    <location>
        <begin position="178"/>
        <end position="202"/>
    </location>
</feature>
<feature type="compositionally biased region" description="Polar residues" evidence="3">
    <location>
        <begin position="193"/>
        <end position="202"/>
    </location>
</feature>
<organism evidence="5 6">
    <name type="scientific">Caligus rogercresseyi</name>
    <name type="common">Sea louse</name>
    <dbReference type="NCBI Taxonomy" id="217165"/>
    <lineage>
        <taxon>Eukaryota</taxon>
        <taxon>Metazoa</taxon>
        <taxon>Ecdysozoa</taxon>
        <taxon>Arthropoda</taxon>
        <taxon>Crustacea</taxon>
        <taxon>Multicrustacea</taxon>
        <taxon>Hexanauplia</taxon>
        <taxon>Copepoda</taxon>
        <taxon>Siphonostomatoida</taxon>
        <taxon>Caligidae</taxon>
        <taxon>Caligus</taxon>
    </lineage>
</organism>
<keyword evidence="2" id="KW-0788">Thiol protease</keyword>
<dbReference type="PANTHER" id="PTHR18063:SF6">
    <property type="entry name" value="UBIQUITIN CARBOXYL-TERMINAL HYDROLASE"/>
    <property type="match status" value="1"/>
</dbReference>
<evidence type="ECO:0000259" key="4">
    <source>
        <dbReference type="Pfam" id="PF04424"/>
    </source>
</evidence>
<name>A0A7T8JVG5_CALRO</name>
<comment type="catalytic activity">
    <reaction evidence="2">
        <text>Thiol-dependent hydrolysis of ester, thioester, amide, peptide and isopeptide bonds formed by the C-terminal Gly of ubiquitin (a 76-residue protein attached to proteins as an intracellular targeting signal).</text>
        <dbReference type="EC" id="3.4.19.12"/>
    </reaction>
</comment>
<reference evidence="6" key="1">
    <citation type="submission" date="2021-01" db="EMBL/GenBank/DDBJ databases">
        <title>Caligus Genome Assembly.</title>
        <authorList>
            <person name="Gallardo-Escarate C."/>
        </authorList>
    </citation>
    <scope>NUCLEOTIDE SEQUENCE [LARGE SCALE GENOMIC DNA]</scope>
</reference>
<keyword evidence="2" id="KW-0378">Hydrolase</keyword>
<dbReference type="OrthoDB" id="6376424at2759"/>
<protein>
    <recommendedName>
        <fullName evidence="2">Ubiquitin carboxyl-terminal hydrolase</fullName>
        <ecNumber evidence="2">3.4.19.12</ecNumber>
    </recommendedName>
</protein>
<dbReference type="GO" id="GO:0071108">
    <property type="term" value="P:protein K48-linked deubiquitination"/>
    <property type="evidence" value="ECO:0007669"/>
    <property type="project" value="TreeGrafter"/>
</dbReference>
<dbReference type="GO" id="GO:0004843">
    <property type="term" value="F:cysteine-type deubiquitinase activity"/>
    <property type="evidence" value="ECO:0007669"/>
    <property type="project" value="UniProtKB-UniRule"/>
</dbReference>
<dbReference type="Pfam" id="PF04424">
    <property type="entry name" value="MINDY_DUB"/>
    <property type="match status" value="1"/>
</dbReference>
<dbReference type="GO" id="GO:0005829">
    <property type="term" value="C:cytosol"/>
    <property type="evidence" value="ECO:0007669"/>
    <property type="project" value="TreeGrafter"/>
</dbReference>
<keyword evidence="2" id="KW-0645">Protease</keyword>
<feature type="non-terminal residue" evidence="5">
    <location>
        <position position="202"/>
    </location>
</feature>
<feature type="compositionally biased region" description="Low complexity" evidence="3">
    <location>
        <begin position="178"/>
        <end position="192"/>
    </location>
</feature>
<dbReference type="GO" id="GO:0071944">
    <property type="term" value="C:cell periphery"/>
    <property type="evidence" value="ECO:0007669"/>
    <property type="project" value="TreeGrafter"/>
</dbReference>
<evidence type="ECO:0000256" key="2">
    <source>
        <dbReference type="RuleBase" id="RU367139"/>
    </source>
</evidence>
<dbReference type="Proteomes" id="UP000595437">
    <property type="component" value="Chromosome 16"/>
</dbReference>
<dbReference type="GO" id="GO:0140934">
    <property type="term" value="F:histone deubiquitinase activity"/>
    <property type="evidence" value="ECO:0007669"/>
    <property type="project" value="UniProtKB-UniRule"/>
</dbReference>
<dbReference type="GO" id="GO:0036435">
    <property type="term" value="F:K48-linked polyubiquitin modification-dependent protein binding"/>
    <property type="evidence" value="ECO:0007669"/>
    <property type="project" value="UniProtKB-UniRule"/>
</dbReference>